<proteinExistence type="predicted"/>
<sequence>MAKKNQLRFFDELAEAMDKTSKKGNGTEALRVRVRDCATSLELFAKTYFPDVFTSEFSELHKEIFKSAEEMILRRKRRKNYYVRAAPRGHGKSQVISYLLIIWCICYKYKQNILLVSDTLDQAKSFISAIKTELEENERIKADFGDLSSEEKWAQDKIITSNKVQVYGRGAGQKLRGNKYGSIRPELVIIDDLENDEAVETEAQRRKLFNWFMKALLPVGTPTTDYIFIGTVLHYEALLQKLLTEPTFSMWDRKRYQAVTKFSDSPLWDEWETIMLDENNDNAGEDAYKFYKKNRAEMLEGVESLWPASGADYYENMMELRVSDPSSFASEYQNEPIDPSQAEFLPEWFDYYYELPEIVEVYGACDPSLGKAKSDRAAIIWAGKDKQGYLYILDVLMGRYKPDRIIDLIIAGSMKYQSHLKSVVIETVQFQAMFKDEVAKRGLNAGIQIPITEFNDKTPKEVRLRGLIPRIKNKYIKFRKDQTVLVNEFLRFPKASDDGMDAVNMICSAAFPVTGQKLVFGGISSNIRPKFNPMGGIFARWR</sequence>
<dbReference type="AlphaFoldDB" id="I0GV89"/>
<keyword evidence="1" id="KW-0614">Plasmid</keyword>
<name>I0GV89_SELRL</name>
<dbReference type="Proteomes" id="UP000007887">
    <property type="component" value="Plasmid pSRC4"/>
</dbReference>
<protein>
    <submittedName>
        <fullName evidence="1">Putative phage protein</fullName>
    </submittedName>
</protein>
<evidence type="ECO:0000313" key="1">
    <source>
        <dbReference type="EMBL" id="BAL84676.1"/>
    </source>
</evidence>
<dbReference type="EMBL" id="AP012294">
    <property type="protein sequence ID" value="BAL84676.1"/>
    <property type="molecule type" value="Genomic_DNA"/>
</dbReference>
<dbReference type="Gene3D" id="3.40.50.300">
    <property type="entry name" value="P-loop containing nucleotide triphosphate hydrolases"/>
    <property type="match status" value="1"/>
</dbReference>
<dbReference type="KEGG" id="sri:SELR_pSRC400250"/>
<reference evidence="1 2" key="1">
    <citation type="submission" date="2011-10" db="EMBL/GenBank/DDBJ databases">
        <title>Whole genome sequence of Selenomonas ruminantium subsp. lactilytica TAM6421.</title>
        <authorList>
            <person name="Oguchi A."/>
            <person name="Ankai A."/>
            <person name="Kaneko J."/>
            <person name="Yamada-Narita S."/>
            <person name="Fukui S."/>
            <person name="Takahashi M."/>
            <person name="Onodera T."/>
            <person name="Kojima S."/>
            <person name="Fushimi T."/>
            <person name="Abe N."/>
            <person name="Kamio Y."/>
            <person name="Yamazaki S."/>
            <person name="Fujita N."/>
        </authorList>
    </citation>
    <scope>NUCLEOTIDE SEQUENCE [LARGE SCALE GENOMIC DNA]</scope>
    <source>
        <strain evidence="2">NBRC 103574 / TAM6421</strain>
        <plasmid evidence="1 2">pSRC4</plasmid>
    </source>
</reference>
<dbReference type="OrthoDB" id="378710at2"/>
<geneLocation type="plasmid" evidence="1 2">
    <name>pSRC4</name>
</geneLocation>
<organism evidence="1 2">
    <name type="scientific">Selenomonas ruminantium subsp. lactilytica (strain NBRC 103574 / TAM6421)</name>
    <dbReference type="NCBI Taxonomy" id="927704"/>
    <lineage>
        <taxon>Bacteria</taxon>
        <taxon>Bacillati</taxon>
        <taxon>Bacillota</taxon>
        <taxon>Negativicutes</taxon>
        <taxon>Selenomonadales</taxon>
        <taxon>Selenomonadaceae</taxon>
        <taxon>Selenomonas</taxon>
    </lineage>
</organism>
<dbReference type="InterPro" id="IPR027417">
    <property type="entry name" value="P-loop_NTPase"/>
</dbReference>
<dbReference type="NCBIfam" id="TIGR01630">
    <property type="entry name" value="psiM2_ORF9"/>
    <property type="match status" value="1"/>
</dbReference>
<dbReference type="InterPro" id="IPR006517">
    <property type="entry name" value="Phage_terminase_lsu-like_C"/>
</dbReference>
<evidence type="ECO:0000313" key="2">
    <source>
        <dbReference type="Proteomes" id="UP000007887"/>
    </source>
</evidence>
<dbReference type="PATRIC" id="fig|927704.6.peg.3439"/>
<dbReference type="RefSeq" id="WP_014425976.1">
    <property type="nucleotide sequence ID" value="NC_017069.1"/>
</dbReference>
<accession>I0GV89</accession>
<dbReference type="HOGENOM" id="CLU_029599_0_0_9"/>
<gene>
    <name evidence="1" type="ordered locus">SELR_pSRC400250</name>
</gene>